<feature type="transmembrane region" description="Helical" evidence="5">
    <location>
        <begin position="6"/>
        <end position="24"/>
    </location>
</feature>
<gene>
    <name evidence="6" type="ORF">WMW72_21705</name>
</gene>
<evidence type="ECO:0000256" key="3">
    <source>
        <dbReference type="ARBA" id="ARBA00022989"/>
    </source>
</evidence>
<evidence type="ECO:0000313" key="7">
    <source>
        <dbReference type="Proteomes" id="UP001469365"/>
    </source>
</evidence>
<keyword evidence="3 5" id="KW-1133">Transmembrane helix</keyword>
<evidence type="ECO:0000256" key="1">
    <source>
        <dbReference type="ARBA" id="ARBA00004141"/>
    </source>
</evidence>
<dbReference type="Pfam" id="PF13564">
    <property type="entry name" value="DoxX_2"/>
    <property type="match status" value="1"/>
</dbReference>
<evidence type="ECO:0000256" key="5">
    <source>
        <dbReference type="SAM" id="Phobius"/>
    </source>
</evidence>
<proteinExistence type="predicted"/>
<keyword evidence="7" id="KW-1185">Reference proteome</keyword>
<dbReference type="RefSeq" id="WP_341417662.1">
    <property type="nucleotide sequence ID" value="NZ_JBBPCC010000015.1"/>
</dbReference>
<dbReference type="Proteomes" id="UP001469365">
    <property type="component" value="Unassembled WGS sequence"/>
</dbReference>
<keyword evidence="2 5" id="KW-0812">Transmembrane</keyword>
<protein>
    <submittedName>
        <fullName evidence="6">DoxX family protein</fullName>
    </submittedName>
</protein>
<keyword evidence="4 5" id="KW-0472">Membrane</keyword>
<evidence type="ECO:0000313" key="6">
    <source>
        <dbReference type="EMBL" id="MEK8130525.1"/>
    </source>
</evidence>
<organism evidence="6 7">
    <name type="scientific">Paenibacillus filicis</name>
    <dbReference type="NCBI Taxonomy" id="669464"/>
    <lineage>
        <taxon>Bacteria</taxon>
        <taxon>Bacillati</taxon>
        <taxon>Bacillota</taxon>
        <taxon>Bacilli</taxon>
        <taxon>Bacillales</taxon>
        <taxon>Paenibacillaceae</taxon>
        <taxon>Paenibacillus</taxon>
    </lineage>
</organism>
<evidence type="ECO:0000256" key="4">
    <source>
        <dbReference type="ARBA" id="ARBA00023136"/>
    </source>
</evidence>
<dbReference type="EMBL" id="JBBPCC010000015">
    <property type="protein sequence ID" value="MEK8130525.1"/>
    <property type="molecule type" value="Genomic_DNA"/>
</dbReference>
<feature type="transmembrane region" description="Helical" evidence="5">
    <location>
        <begin position="98"/>
        <end position="116"/>
    </location>
</feature>
<evidence type="ECO:0000256" key="2">
    <source>
        <dbReference type="ARBA" id="ARBA00022692"/>
    </source>
</evidence>
<feature type="transmembrane region" description="Helical" evidence="5">
    <location>
        <begin position="44"/>
        <end position="62"/>
    </location>
</feature>
<name>A0ABU9DNT0_9BACL</name>
<comment type="subcellular location">
    <subcellularLocation>
        <location evidence="1">Membrane</location>
        <topology evidence="1">Multi-pass membrane protein</topology>
    </subcellularLocation>
</comment>
<feature type="transmembrane region" description="Helical" evidence="5">
    <location>
        <begin position="68"/>
        <end position="86"/>
    </location>
</feature>
<dbReference type="InterPro" id="IPR032808">
    <property type="entry name" value="DoxX"/>
</dbReference>
<reference evidence="6 7" key="1">
    <citation type="submission" date="2024-04" db="EMBL/GenBank/DDBJ databases">
        <title>draft genome sequnece of Paenibacillus filicis.</title>
        <authorList>
            <person name="Kim D.-U."/>
        </authorList>
    </citation>
    <scope>NUCLEOTIDE SEQUENCE [LARGE SCALE GENOMIC DNA]</scope>
    <source>
        <strain evidence="6 7">KACC14197</strain>
    </source>
</reference>
<comment type="caution">
    <text evidence="6">The sequence shown here is derived from an EMBL/GenBank/DDBJ whole genome shotgun (WGS) entry which is preliminary data.</text>
</comment>
<accession>A0ABU9DNT0</accession>
<sequence length="118" mass="12576">MTTLSVVVQCVLALGFLMFGLMKFGSKQMVDEFKRYGLSTGFRIFTAVVEVGSAALLAFGIWKEQLAAIGGLAVVVTMIGAIVTHARVKDPAARMGMPLVLLLLGLVVLFMNWGALLG</sequence>